<dbReference type="Proteomes" id="UP000018934">
    <property type="component" value="Chromosome"/>
</dbReference>
<dbReference type="RefSeq" id="WP_025205279.1">
    <property type="nucleotide sequence ID" value="NZ_CP007033.1"/>
</dbReference>
<dbReference type="InterPro" id="IPR014710">
    <property type="entry name" value="RmlC-like_jellyroll"/>
</dbReference>
<dbReference type="InterPro" id="IPR018490">
    <property type="entry name" value="cNMP-bd_dom_sf"/>
</dbReference>
<dbReference type="InterPro" id="IPR036390">
    <property type="entry name" value="WH_DNA-bd_sf"/>
</dbReference>
<evidence type="ECO:0000313" key="2">
    <source>
        <dbReference type="EMBL" id="AHF11287.1"/>
    </source>
</evidence>
<dbReference type="Gene3D" id="2.60.120.10">
    <property type="entry name" value="Jelly Rolls"/>
    <property type="match status" value="1"/>
</dbReference>
<sequence>MLFFPTEKFLDDFDYFTQIFSKNGYRKILKPETVNTVQDAMSNRLYFIYKGIIKIVIRNEYCDEKIMVFFREGCVYEDMGLFSELPNPSSSISVTDCEVYYLNKDKAIELFLTDSEFALKLMRQACAKHYYTFKRVASISFLNVEERLTLLLKSVSNYNTTSQDEWLEPKIKLTHECMSEILNVNRTTISRLLCEYYKRGIIKKQGKKILFSRKIYEQPSFEETF</sequence>
<accession>A0ABM5P918</accession>
<dbReference type="PROSITE" id="PS50042">
    <property type="entry name" value="CNMP_BINDING_3"/>
    <property type="match status" value="1"/>
</dbReference>
<dbReference type="Pfam" id="PF00027">
    <property type="entry name" value="cNMP_binding"/>
    <property type="match status" value="1"/>
</dbReference>
<dbReference type="EMBL" id="CP007033">
    <property type="protein sequence ID" value="AHF11287.1"/>
    <property type="molecule type" value="Genomic_DNA"/>
</dbReference>
<dbReference type="SUPFAM" id="SSF51206">
    <property type="entry name" value="cAMP-binding domain-like"/>
    <property type="match status" value="1"/>
</dbReference>
<protein>
    <recommendedName>
        <fullName evidence="1">Cyclic nucleotide-binding domain-containing protein</fullName>
    </recommendedName>
</protein>
<keyword evidence="3" id="KW-1185">Reference proteome</keyword>
<gene>
    <name evidence="2" type="ORF">DEHRE_04015</name>
</gene>
<dbReference type="SUPFAM" id="SSF46785">
    <property type="entry name" value="Winged helix' DNA-binding domain"/>
    <property type="match status" value="1"/>
</dbReference>
<name>A0ABM5P918_DEHRP</name>
<dbReference type="CDD" id="cd00038">
    <property type="entry name" value="CAP_ED"/>
    <property type="match status" value="1"/>
</dbReference>
<dbReference type="InterPro" id="IPR000595">
    <property type="entry name" value="cNMP-bd_dom"/>
</dbReference>
<proteinExistence type="predicted"/>
<organism evidence="2 3">
    <name type="scientific">Dehalobacter restrictus (strain DSM 9455 / PER-K23)</name>
    <dbReference type="NCBI Taxonomy" id="871738"/>
    <lineage>
        <taxon>Bacteria</taxon>
        <taxon>Bacillati</taxon>
        <taxon>Bacillota</taxon>
        <taxon>Clostridia</taxon>
        <taxon>Eubacteriales</taxon>
        <taxon>Desulfitobacteriaceae</taxon>
        <taxon>Dehalobacter</taxon>
    </lineage>
</organism>
<feature type="domain" description="Cyclic nucleotide-binding" evidence="1">
    <location>
        <begin position="38"/>
        <end position="128"/>
    </location>
</feature>
<evidence type="ECO:0000313" key="3">
    <source>
        <dbReference type="Proteomes" id="UP000018934"/>
    </source>
</evidence>
<evidence type="ECO:0000259" key="1">
    <source>
        <dbReference type="PROSITE" id="PS50042"/>
    </source>
</evidence>
<reference evidence="2 3" key="1">
    <citation type="journal article" date="2013" name="Stand. Genomic Sci.">
        <title>Complete genome sequence of Dehalobacter restrictus PER-K23(T.).</title>
        <authorList>
            <person name="Kruse T."/>
            <person name="Maillard J."/>
            <person name="Goodwin L."/>
            <person name="Woyke T."/>
            <person name="Teshima H."/>
            <person name="Bruce D."/>
            <person name="Detter C."/>
            <person name="Tapia R."/>
            <person name="Han C."/>
            <person name="Huntemann M."/>
            <person name="Wei C.L."/>
            <person name="Han J."/>
            <person name="Chen A."/>
            <person name="Kyrpides N."/>
            <person name="Szeto E."/>
            <person name="Markowitz V."/>
            <person name="Ivanova N."/>
            <person name="Pagani I."/>
            <person name="Pati A."/>
            <person name="Pitluck S."/>
            <person name="Nolan M."/>
            <person name="Holliger C."/>
            <person name="Smidt H."/>
        </authorList>
    </citation>
    <scope>NUCLEOTIDE SEQUENCE [LARGE SCALE GENOMIC DNA]</scope>
    <source>
        <strain evidence="3">DSM 9455</strain>
    </source>
</reference>